<dbReference type="InterPro" id="IPR018378">
    <property type="entry name" value="C-type_lectin_CS"/>
</dbReference>
<sequence>MFLKYVFITMVSCILHVTAPETSHDQRLKEDISTSGWTESCITDGTSRHCYELFDTEVTWKKASDLCKHDGGTLAIIESIEQQTFIEDLIKKRTFNSSGLWIGSDKLHPEEGRAWANGERFSYVNWAPGEPNSMINENCVELRTNNGTWNDVVCRKNNGVICDVKGRWLNLKDRLVAWDEALNICDKDGGTPMTLESPEKQILLFGIIQLENLTVEGIWLGSNKVHPERNLTWTDGKKFTYVNWAKGEPNNYVENCVEIDTHNKMWNDLECTLLRGYICEKTAEVTPYKLQEVYIIIITVGSALVIVVGFTTLCCILHKRNKRKKKHEYYKDVQNMEMFQPEIEYNLVS</sequence>
<keyword evidence="1" id="KW-1015">Disulfide bond</keyword>
<evidence type="ECO:0000256" key="3">
    <source>
        <dbReference type="SAM" id="SignalP"/>
    </source>
</evidence>
<dbReference type="PANTHER" id="PTHR22803">
    <property type="entry name" value="MANNOSE, PHOSPHOLIPASE, LECTIN RECEPTOR RELATED"/>
    <property type="match status" value="1"/>
</dbReference>
<feature type="signal peptide" evidence="3">
    <location>
        <begin position="1"/>
        <end position="20"/>
    </location>
</feature>
<dbReference type="InterPro" id="IPR001304">
    <property type="entry name" value="C-type_lectin-like"/>
</dbReference>
<keyword evidence="3" id="KW-0732">Signal</keyword>
<keyword evidence="2" id="KW-0812">Transmembrane</keyword>
<organism evidence="5 6">
    <name type="scientific">Sinanodonta woodiana</name>
    <name type="common">Chinese pond mussel</name>
    <name type="synonym">Anodonta woodiana</name>
    <dbReference type="NCBI Taxonomy" id="1069815"/>
    <lineage>
        <taxon>Eukaryota</taxon>
        <taxon>Metazoa</taxon>
        <taxon>Spiralia</taxon>
        <taxon>Lophotrochozoa</taxon>
        <taxon>Mollusca</taxon>
        <taxon>Bivalvia</taxon>
        <taxon>Autobranchia</taxon>
        <taxon>Heteroconchia</taxon>
        <taxon>Palaeoheterodonta</taxon>
        <taxon>Unionida</taxon>
        <taxon>Unionoidea</taxon>
        <taxon>Unionidae</taxon>
        <taxon>Unioninae</taxon>
        <taxon>Sinanodonta</taxon>
    </lineage>
</organism>
<keyword evidence="2" id="KW-0472">Membrane</keyword>
<dbReference type="SUPFAM" id="SSF56436">
    <property type="entry name" value="C-type lectin-like"/>
    <property type="match status" value="2"/>
</dbReference>
<gene>
    <name evidence="5" type="ORF">ACJMK2_022526</name>
</gene>
<dbReference type="Proteomes" id="UP001634394">
    <property type="component" value="Unassembled WGS sequence"/>
</dbReference>
<feature type="chain" id="PRO_5044843973" description="C-type lectin domain-containing protein" evidence="3">
    <location>
        <begin position="21"/>
        <end position="349"/>
    </location>
</feature>
<evidence type="ECO:0000256" key="1">
    <source>
        <dbReference type="ARBA" id="ARBA00023157"/>
    </source>
</evidence>
<dbReference type="SMART" id="SM00034">
    <property type="entry name" value="CLECT"/>
    <property type="match status" value="2"/>
</dbReference>
<dbReference type="InterPro" id="IPR016186">
    <property type="entry name" value="C-type_lectin-like/link_sf"/>
</dbReference>
<reference evidence="5 6" key="1">
    <citation type="submission" date="2024-11" db="EMBL/GenBank/DDBJ databases">
        <title>Chromosome-level genome assembly of the freshwater bivalve Anodonta woodiana.</title>
        <authorList>
            <person name="Chen X."/>
        </authorList>
    </citation>
    <scope>NUCLEOTIDE SEQUENCE [LARGE SCALE GENOMIC DNA]</scope>
    <source>
        <strain evidence="5">MN2024</strain>
        <tissue evidence="5">Gills</tissue>
    </source>
</reference>
<evidence type="ECO:0000256" key="2">
    <source>
        <dbReference type="SAM" id="Phobius"/>
    </source>
</evidence>
<feature type="domain" description="C-type lectin" evidence="4">
    <location>
        <begin position="178"/>
        <end position="280"/>
    </location>
</feature>
<keyword evidence="2" id="KW-1133">Transmembrane helix</keyword>
<dbReference type="CDD" id="cd00037">
    <property type="entry name" value="CLECT"/>
    <property type="match status" value="2"/>
</dbReference>
<dbReference type="InterPro" id="IPR016187">
    <property type="entry name" value="CTDL_fold"/>
</dbReference>
<dbReference type="PROSITE" id="PS50041">
    <property type="entry name" value="C_TYPE_LECTIN_2"/>
    <property type="match status" value="2"/>
</dbReference>
<evidence type="ECO:0000313" key="6">
    <source>
        <dbReference type="Proteomes" id="UP001634394"/>
    </source>
</evidence>
<feature type="domain" description="C-type lectin" evidence="4">
    <location>
        <begin position="46"/>
        <end position="163"/>
    </location>
</feature>
<comment type="caution">
    <text evidence="5">The sequence shown here is derived from an EMBL/GenBank/DDBJ whole genome shotgun (WGS) entry which is preliminary data.</text>
</comment>
<protein>
    <recommendedName>
        <fullName evidence="4">C-type lectin domain-containing protein</fullName>
    </recommendedName>
</protein>
<dbReference type="PROSITE" id="PS00615">
    <property type="entry name" value="C_TYPE_LECTIN_1"/>
    <property type="match status" value="2"/>
</dbReference>
<dbReference type="Pfam" id="PF00059">
    <property type="entry name" value="Lectin_C"/>
    <property type="match status" value="2"/>
</dbReference>
<evidence type="ECO:0000259" key="4">
    <source>
        <dbReference type="PROSITE" id="PS50041"/>
    </source>
</evidence>
<dbReference type="AlphaFoldDB" id="A0ABD3TLG4"/>
<dbReference type="Gene3D" id="3.10.100.10">
    <property type="entry name" value="Mannose-Binding Protein A, subunit A"/>
    <property type="match status" value="2"/>
</dbReference>
<dbReference type="InterPro" id="IPR050111">
    <property type="entry name" value="C-type_lectin/snaclec_domain"/>
</dbReference>
<dbReference type="EMBL" id="JBJQND010000018">
    <property type="protein sequence ID" value="KAL3837148.1"/>
    <property type="molecule type" value="Genomic_DNA"/>
</dbReference>
<proteinExistence type="predicted"/>
<keyword evidence="6" id="KW-1185">Reference proteome</keyword>
<feature type="transmembrane region" description="Helical" evidence="2">
    <location>
        <begin position="293"/>
        <end position="317"/>
    </location>
</feature>
<evidence type="ECO:0000313" key="5">
    <source>
        <dbReference type="EMBL" id="KAL3837148.1"/>
    </source>
</evidence>
<name>A0ABD3TLG4_SINWO</name>
<accession>A0ABD3TLG4</accession>